<sequence length="254" mass="27559">MEYSTILTLCSFSFLAGFIDAIIGGGGLIQTPAILFTLPQYSVPTLIGTTKIPSLSGSLMGAFQYSRRVAVAGRFIGPMMAIAFGASWLGAWTLTRVPNSFMKPFALVILVAVFIYTLTQKSFGQVSHRIVTAQQQRLRMWVMGAIIGFYDGFFGPGTGSFLILGFITLIGFDFLKASAHAKLVNAATNLSCVLFFANKGLILYSFAFPMALANLSGAFLGARLAILKGNRFIRVFFLLVIAATILRFAWDLLT</sequence>
<dbReference type="AlphaFoldDB" id="A0A7G5H4T1"/>
<feature type="transmembrane region" description="Helical" evidence="8">
    <location>
        <begin position="75"/>
        <end position="95"/>
    </location>
</feature>
<feature type="transmembrane region" description="Helical" evidence="8">
    <location>
        <begin position="101"/>
        <end position="119"/>
    </location>
</feature>
<comment type="similarity">
    <text evidence="2 8">Belongs to the 4-toluene sulfonate uptake permease (TSUP) (TC 2.A.102) family.</text>
</comment>
<evidence type="ECO:0000256" key="2">
    <source>
        <dbReference type="ARBA" id="ARBA00009142"/>
    </source>
</evidence>
<dbReference type="KEGG" id="sfol:H3H32_15120"/>
<organism evidence="9 10">
    <name type="scientific">Spirosoma foliorum</name>
    <dbReference type="NCBI Taxonomy" id="2710596"/>
    <lineage>
        <taxon>Bacteria</taxon>
        <taxon>Pseudomonadati</taxon>
        <taxon>Bacteroidota</taxon>
        <taxon>Cytophagia</taxon>
        <taxon>Cytophagales</taxon>
        <taxon>Cytophagaceae</taxon>
        <taxon>Spirosoma</taxon>
    </lineage>
</organism>
<keyword evidence="4 8" id="KW-1003">Cell membrane</keyword>
<keyword evidence="5 8" id="KW-0812">Transmembrane</keyword>
<dbReference type="PANTHER" id="PTHR30269">
    <property type="entry name" value="TRANSMEMBRANE PROTEIN YFCA"/>
    <property type="match status" value="1"/>
</dbReference>
<name>A0A7G5H4T1_9BACT</name>
<feature type="transmembrane region" description="Helical" evidence="8">
    <location>
        <begin position="45"/>
        <end position="63"/>
    </location>
</feature>
<feature type="transmembrane region" description="Helical" evidence="8">
    <location>
        <begin position="140"/>
        <end position="172"/>
    </location>
</feature>
<evidence type="ECO:0000256" key="8">
    <source>
        <dbReference type="RuleBase" id="RU363041"/>
    </source>
</evidence>
<feature type="transmembrane region" description="Helical" evidence="8">
    <location>
        <begin position="232"/>
        <end position="250"/>
    </location>
</feature>
<proteinExistence type="inferred from homology"/>
<dbReference type="InterPro" id="IPR002781">
    <property type="entry name" value="TM_pro_TauE-like"/>
</dbReference>
<dbReference type="InterPro" id="IPR052017">
    <property type="entry name" value="TSUP"/>
</dbReference>
<dbReference type="RefSeq" id="WP_182463495.1">
    <property type="nucleotide sequence ID" value="NZ_CP059732.1"/>
</dbReference>
<dbReference type="Proteomes" id="UP000515369">
    <property type="component" value="Chromosome"/>
</dbReference>
<evidence type="ECO:0000256" key="1">
    <source>
        <dbReference type="ARBA" id="ARBA00004651"/>
    </source>
</evidence>
<dbReference type="Pfam" id="PF01925">
    <property type="entry name" value="TauE"/>
    <property type="match status" value="1"/>
</dbReference>
<evidence type="ECO:0000256" key="6">
    <source>
        <dbReference type="ARBA" id="ARBA00022989"/>
    </source>
</evidence>
<evidence type="ECO:0000256" key="3">
    <source>
        <dbReference type="ARBA" id="ARBA00022448"/>
    </source>
</evidence>
<keyword evidence="6 8" id="KW-1133">Transmembrane helix</keyword>
<dbReference type="GO" id="GO:0005886">
    <property type="term" value="C:plasma membrane"/>
    <property type="evidence" value="ECO:0007669"/>
    <property type="project" value="UniProtKB-SubCell"/>
</dbReference>
<keyword evidence="10" id="KW-1185">Reference proteome</keyword>
<keyword evidence="7 8" id="KW-0472">Membrane</keyword>
<dbReference type="PANTHER" id="PTHR30269:SF0">
    <property type="entry name" value="MEMBRANE TRANSPORTER PROTEIN YFCA-RELATED"/>
    <property type="match status" value="1"/>
</dbReference>
<comment type="subcellular location">
    <subcellularLocation>
        <location evidence="1 8">Cell membrane</location>
        <topology evidence="1 8">Multi-pass membrane protein</topology>
    </subcellularLocation>
</comment>
<evidence type="ECO:0000256" key="7">
    <source>
        <dbReference type="ARBA" id="ARBA00023136"/>
    </source>
</evidence>
<accession>A0A7G5H4T1</accession>
<evidence type="ECO:0000256" key="4">
    <source>
        <dbReference type="ARBA" id="ARBA00022475"/>
    </source>
</evidence>
<evidence type="ECO:0000256" key="5">
    <source>
        <dbReference type="ARBA" id="ARBA00022692"/>
    </source>
</evidence>
<keyword evidence="3" id="KW-0813">Transport</keyword>
<evidence type="ECO:0000313" key="10">
    <source>
        <dbReference type="Proteomes" id="UP000515369"/>
    </source>
</evidence>
<dbReference type="EMBL" id="CP059732">
    <property type="protein sequence ID" value="QMW06123.1"/>
    <property type="molecule type" value="Genomic_DNA"/>
</dbReference>
<protein>
    <recommendedName>
        <fullName evidence="8">Probable membrane transporter protein</fullName>
    </recommendedName>
</protein>
<reference evidence="9 10" key="1">
    <citation type="submission" date="2020-07" db="EMBL/GenBank/DDBJ databases">
        <title>Spirosoma foliorum sp. nov., isolated from the leaves on the Nejang mountain Korea, Republic of.</title>
        <authorList>
            <person name="Ho H."/>
            <person name="Lee Y.-J."/>
            <person name="Nurcahyanto D.-A."/>
            <person name="Kim S.-G."/>
        </authorList>
    </citation>
    <scope>NUCLEOTIDE SEQUENCE [LARGE SCALE GENOMIC DNA]</scope>
    <source>
        <strain evidence="9 10">PL0136</strain>
    </source>
</reference>
<feature type="transmembrane region" description="Helical" evidence="8">
    <location>
        <begin position="201"/>
        <end position="220"/>
    </location>
</feature>
<evidence type="ECO:0000313" key="9">
    <source>
        <dbReference type="EMBL" id="QMW06123.1"/>
    </source>
</evidence>
<gene>
    <name evidence="9" type="ORF">H3H32_15120</name>
</gene>